<evidence type="ECO:0008006" key="3">
    <source>
        <dbReference type="Google" id="ProtNLM"/>
    </source>
</evidence>
<gene>
    <name evidence="1" type="ORF">NBRC110019_07450</name>
</gene>
<keyword evidence="2" id="KW-1185">Reference proteome</keyword>
<dbReference type="AlphaFoldDB" id="A0A9W6B358"/>
<organism evidence="1 2">
    <name type="scientific">Neptunitalea chrysea</name>
    <dbReference type="NCBI Taxonomy" id="1647581"/>
    <lineage>
        <taxon>Bacteria</taxon>
        <taxon>Pseudomonadati</taxon>
        <taxon>Bacteroidota</taxon>
        <taxon>Flavobacteriia</taxon>
        <taxon>Flavobacteriales</taxon>
        <taxon>Flavobacteriaceae</taxon>
        <taxon>Neptunitalea</taxon>
    </lineage>
</organism>
<evidence type="ECO:0000313" key="2">
    <source>
        <dbReference type="Proteomes" id="UP001143545"/>
    </source>
</evidence>
<evidence type="ECO:0000313" key="1">
    <source>
        <dbReference type="EMBL" id="GLB51706.1"/>
    </source>
</evidence>
<proteinExistence type="predicted"/>
<reference evidence="1" key="1">
    <citation type="submission" date="2022-07" db="EMBL/GenBank/DDBJ databases">
        <title>Taxonomy of Novel Oxalotrophic and Methylotrophic Bacteria.</title>
        <authorList>
            <person name="Sahin N."/>
            <person name="Tani A."/>
        </authorList>
    </citation>
    <scope>NUCLEOTIDE SEQUENCE</scope>
    <source>
        <strain evidence="1">AM327</strain>
    </source>
</reference>
<dbReference type="RefSeq" id="WP_281752521.1">
    <property type="nucleotide sequence ID" value="NZ_BRVP01000004.1"/>
</dbReference>
<accession>A0A9W6B358</accession>
<comment type="caution">
    <text evidence="1">The sequence shown here is derived from an EMBL/GenBank/DDBJ whole genome shotgun (WGS) entry which is preliminary data.</text>
</comment>
<dbReference type="Proteomes" id="UP001143545">
    <property type="component" value="Unassembled WGS sequence"/>
</dbReference>
<protein>
    <recommendedName>
        <fullName evidence="3">Phage tail tube protein</fullName>
    </recommendedName>
</protein>
<sequence>MPDITVTNKFGTMQGWNSVTVNLLGRDLEGITGVNYDDNTTKEHVRGVGSKPIGRSKTDYEATASITLYKEEVDAIQAALPLGKSLSDIAPFNIIVMYEKEDGTITKDIIMACEFTGNARAISQGDGTISNEYTLITSEIIWNAA</sequence>
<name>A0A9W6B358_9FLAO</name>
<dbReference type="EMBL" id="BRVP01000004">
    <property type="protein sequence ID" value="GLB51706.1"/>
    <property type="molecule type" value="Genomic_DNA"/>
</dbReference>